<gene>
    <name evidence="2" type="ORF">B0J13DRAFT_590304</name>
</gene>
<evidence type="ECO:0000313" key="2">
    <source>
        <dbReference type="EMBL" id="KAH7116646.1"/>
    </source>
</evidence>
<dbReference type="Pfam" id="PF09994">
    <property type="entry name" value="T6SS_Tle1-like_cat"/>
    <property type="match status" value="2"/>
</dbReference>
<dbReference type="OrthoDB" id="3057168at2759"/>
<reference evidence="2" key="1">
    <citation type="journal article" date="2021" name="Nat. Commun.">
        <title>Genetic determinants of endophytism in the Arabidopsis root mycobiome.</title>
        <authorList>
            <person name="Mesny F."/>
            <person name="Miyauchi S."/>
            <person name="Thiergart T."/>
            <person name="Pickel B."/>
            <person name="Atanasova L."/>
            <person name="Karlsson M."/>
            <person name="Huettel B."/>
            <person name="Barry K.W."/>
            <person name="Haridas S."/>
            <person name="Chen C."/>
            <person name="Bauer D."/>
            <person name="Andreopoulos W."/>
            <person name="Pangilinan J."/>
            <person name="LaButti K."/>
            <person name="Riley R."/>
            <person name="Lipzen A."/>
            <person name="Clum A."/>
            <person name="Drula E."/>
            <person name="Henrissat B."/>
            <person name="Kohler A."/>
            <person name="Grigoriev I.V."/>
            <person name="Martin F.M."/>
            <person name="Hacquard S."/>
        </authorList>
    </citation>
    <scope>NUCLEOTIDE SEQUENCE</scope>
    <source>
        <strain evidence="2">MPI-CAGE-AT-0021</strain>
    </source>
</reference>
<comment type="caution">
    <text evidence="2">The sequence shown here is derived from an EMBL/GenBank/DDBJ whole genome shotgun (WGS) entry which is preliminary data.</text>
</comment>
<dbReference type="EMBL" id="JAGMUU010000035">
    <property type="protein sequence ID" value="KAH7116646.1"/>
    <property type="molecule type" value="Genomic_DNA"/>
</dbReference>
<name>A0A9P9DCE0_9HYPO</name>
<feature type="domain" description="T6SS Phospholipase effector Tle1-like catalytic" evidence="1">
    <location>
        <begin position="120"/>
        <end position="188"/>
    </location>
</feature>
<dbReference type="Proteomes" id="UP000717696">
    <property type="component" value="Unassembled WGS sequence"/>
</dbReference>
<accession>A0A9P9DCE0</accession>
<dbReference type="AlphaFoldDB" id="A0A9P9DCE0"/>
<evidence type="ECO:0000313" key="3">
    <source>
        <dbReference type="Proteomes" id="UP000717696"/>
    </source>
</evidence>
<keyword evidence="3" id="KW-1185">Reference proteome</keyword>
<dbReference type="PANTHER" id="PTHR33840">
    <property type="match status" value="1"/>
</dbReference>
<sequence length="353" mass="39497">MALNSPKLASYKCIILCADGIWLALELGDASKPSNVATLARVIASTGINEDGLAVYEFISNNYELGDELFFFSFLRGAFTVRSVAGLVCDVGVLLAVHMPRFAEIWQARSTWYRNHAKEVGLIDVRVKIGIPEWGFVKWLTKAGIPVNKPYAFHNMNLLECVDYAFQALAIDEKRLTFLPTIWYKTHDSVYGNIGGQADSPPTAGDQGEIGNNTLAWIEHRVAINSLANDRTPGHYSRDPGDGTSGATNEFFHPIVRICERKVKSWSPPLMQGWALAEPDEKRGWKWVRQGVQPLLEYVMRVDKRMSLAYNEAGAIKFKVGESLSRLLCLRNILLELDRDNGIVMDRDNGVVY</sequence>
<evidence type="ECO:0000259" key="1">
    <source>
        <dbReference type="Pfam" id="PF09994"/>
    </source>
</evidence>
<feature type="domain" description="T6SS Phospholipase effector Tle1-like catalytic" evidence="1">
    <location>
        <begin position="47"/>
        <end position="115"/>
    </location>
</feature>
<dbReference type="PANTHER" id="PTHR33840:SF1">
    <property type="entry name" value="TLE1 PHOSPHOLIPASE DOMAIN-CONTAINING PROTEIN"/>
    <property type="match status" value="1"/>
</dbReference>
<proteinExistence type="predicted"/>
<dbReference type="InterPro" id="IPR018712">
    <property type="entry name" value="Tle1-like_cat"/>
</dbReference>
<protein>
    <recommendedName>
        <fullName evidence="1">T6SS Phospholipase effector Tle1-like catalytic domain-containing protein</fullName>
    </recommendedName>
</protein>
<organism evidence="2 3">
    <name type="scientific">Dactylonectria estremocensis</name>
    <dbReference type="NCBI Taxonomy" id="1079267"/>
    <lineage>
        <taxon>Eukaryota</taxon>
        <taxon>Fungi</taxon>
        <taxon>Dikarya</taxon>
        <taxon>Ascomycota</taxon>
        <taxon>Pezizomycotina</taxon>
        <taxon>Sordariomycetes</taxon>
        <taxon>Hypocreomycetidae</taxon>
        <taxon>Hypocreales</taxon>
        <taxon>Nectriaceae</taxon>
        <taxon>Dactylonectria</taxon>
    </lineage>
</organism>